<sequence>MSPSVGTDDPNLDGPNLDDRRPDQGGSTLLTPAPWVRAARRVRDRLPTVDPAPAVGALLGLWASLTPSLLPLGPVLQALVSAVCAFLGYGAGALVGWVVQGGRSWGGPQARRLARPWIAGLGALGTLVALVLGHRWDDRLRDAVGVPRDGVGADVKQVLLTAVLLVLLVAAARGVRRLGAWTATQVGRVLPPRLALTVGAALVAWVLWGLATGVLGGAVVGALDRTFAGINDDYTSDVDAPAATELSGSPDSLVAWEDLGRQGRVFVTNALSTEQVAAFTGTDAEQPVRAYVGAPAGSDEQDLAAQADLAVAELVRAGGFDRAVLNVATGTGRGWVNEDQARALELMWGGDTATVSIQYSYLPSWMSYLVDQERAQDAGRLLFDAVYAHWVTLPADARPLLVVSGESLGSFGGEAAFSGAQDLATRTDGALFVGPTANNRLWSRFTTERDPGTPEVLPTYDGGTVVRFADQESDWTDPGPWTGTRVGYLQHANDPITWWDWSLAFSEPDWAEEPAGRDVLPETGWLPVVTMLQLAADQVVATEVPDGQGHEFGQAPARAWAQVLPPEGWTATDTERLVATLADLEGDLLE</sequence>
<feature type="domain" description="Alpha/beta-hydrolase catalytic" evidence="3">
    <location>
        <begin position="288"/>
        <end position="577"/>
    </location>
</feature>
<proteinExistence type="predicted"/>
<keyword evidence="2" id="KW-0812">Transmembrane</keyword>
<accession>A0A9X2D8R0</accession>
<dbReference type="Pfam" id="PF15420">
    <property type="entry name" value="Abhydrolase_9_N"/>
    <property type="match status" value="1"/>
</dbReference>
<keyword evidence="2" id="KW-0472">Membrane</keyword>
<feature type="transmembrane region" description="Helical" evidence="2">
    <location>
        <begin position="196"/>
        <end position="223"/>
    </location>
</feature>
<evidence type="ECO:0000313" key="5">
    <source>
        <dbReference type="EMBL" id="MCM0621124.1"/>
    </source>
</evidence>
<feature type="transmembrane region" description="Helical" evidence="2">
    <location>
        <begin position="156"/>
        <end position="175"/>
    </location>
</feature>
<evidence type="ECO:0000256" key="2">
    <source>
        <dbReference type="SAM" id="Phobius"/>
    </source>
</evidence>
<evidence type="ECO:0000259" key="4">
    <source>
        <dbReference type="Pfam" id="PF15420"/>
    </source>
</evidence>
<keyword evidence="2" id="KW-1133">Transmembrane helix</keyword>
<dbReference type="RefSeq" id="WP_250827606.1">
    <property type="nucleotide sequence ID" value="NZ_JAMOIL010000014.1"/>
</dbReference>
<gene>
    <name evidence="5" type="ORF">M8330_12575</name>
</gene>
<organism evidence="5 6">
    <name type="scientific">Nocardioides bruguierae</name>
    <dbReference type="NCBI Taxonomy" id="2945102"/>
    <lineage>
        <taxon>Bacteria</taxon>
        <taxon>Bacillati</taxon>
        <taxon>Actinomycetota</taxon>
        <taxon>Actinomycetes</taxon>
        <taxon>Propionibacteriales</taxon>
        <taxon>Nocardioidaceae</taxon>
        <taxon>Nocardioides</taxon>
    </lineage>
</organism>
<feature type="domain" description="Alpha/beta-hydrolase N-terminal" evidence="4">
    <location>
        <begin position="65"/>
        <end position="269"/>
    </location>
</feature>
<evidence type="ECO:0000259" key="3">
    <source>
        <dbReference type="Pfam" id="PF10081"/>
    </source>
</evidence>
<dbReference type="InterPro" id="IPR027788">
    <property type="entry name" value="Alpha/beta-hydrolase_N_dom"/>
</dbReference>
<evidence type="ECO:0000313" key="6">
    <source>
        <dbReference type="Proteomes" id="UP001139485"/>
    </source>
</evidence>
<feature type="transmembrane region" description="Helical" evidence="2">
    <location>
        <begin position="75"/>
        <end position="97"/>
    </location>
</feature>
<name>A0A9X2D8R0_9ACTN</name>
<evidence type="ECO:0000256" key="1">
    <source>
        <dbReference type="SAM" id="MobiDB-lite"/>
    </source>
</evidence>
<keyword evidence="6" id="KW-1185">Reference proteome</keyword>
<dbReference type="EMBL" id="JAMOIL010000014">
    <property type="protein sequence ID" value="MCM0621124.1"/>
    <property type="molecule type" value="Genomic_DNA"/>
</dbReference>
<feature type="region of interest" description="Disordered" evidence="1">
    <location>
        <begin position="1"/>
        <end position="30"/>
    </location>
</feature>
<protein>
    <submittedName>
        <fullName evidence="5">Alpha/beta-hydrolase family protein</fullName>
    </submittedName>
</protein>
<dbReference type="AlphaFoldDB" id="A0A9X2D8R0"/>
<comment type="caution">
    <text evidence="5">The sequence shown here is derived from an EMBL/GenBank/DDBJ whole genome shotgun (WGS) entry which is preliminary data.</text>
</comment>
<feature type="transmembrane region" description="Helical" evidence="2">
    <location>
        <begin position="117"/>
        <end position="136"/>
    </location>
</feature>
<dbReference type="Pfam" id="PF10081">
    <property type="entry name" value="Abhydrolase_9"/>
    <property type="match status" value="1"/>
</dbReference>
<dbReference type="Proteomes" id="UP001139485">
    <property type="component" value="Unassembled WGS sequence"/>
</dbReference>
<reference evidence="5" key="1">
    <citation type="submission" date="2022-05" db="EMBL/GenBank/DDBJ databases">
        <authorList>
            <person name="Tuo L."/>
        </authorList>
    </citation>
    <scope>NUCLEOTIDE SEQUENCE</scope>
    <source>
        <strain evidence="5">BSK12Z-4</strain>
    </source>
</reference>
<dbReference type="InterPro" id="IPR027787">
    <property type="entry name" value="Alpha/beta-hydrolase_catalytic"/>
</dbReference>